<evidence type="ECO:0000313" key="4">
    <source>
        <dbReference type="Proteomes" id="UP000609879"/>
    </source>
</evidence>
<evidence type="ECO:0000313" key="3">
    <source>
        <dbReference type="EMBL" id="GID71369.1"/>
    </source>
</evidence>
<dbReference type="RefSeq" id="WP_203759218.1">
    <property type="nucleotide sequence ID" value="NZ_BAAABO010000004.1"/>
</dbReference>
<name>A0ABQ3XUC8_9ACTN</name>
<sequence>MLVTDPLAALPDVLHWPTETLDRLIAELADPALHPTPAHRLARAWALGARFDRDHDPATLAAALADYAASTYRGPRRGTVGRFLALRHLRAAMHGRPADLGAVRAMVAEAGDDPVLPGSAALLLALTDVVAAFNDDPAYDRAEALRRLDELAETFPPETELSALVPTMRMALTVKRGADRGALADAAAAAEHARMLLDSDDPDPERRAAAGVMLAGAEGLAAAQHGDMDTVTAKLMAVTDMAGSMPAGPQRAAIRRLIAGGSGDEEGVQADEPGLAAGERAWRLLLTAMSILRPALDRQDVAEVGRGVRVLREAATVAPADSPHRVTILSMLGQMLTVQSGLGAGRPALDEGIRRLTEAQREAGGPAHPVWPTILMPLGMAHRAAGRAALGRETGQRALRGHAWSVLLQAGSEDAATAARDAAVNAKLVARWCLADGDPAGAVAALDAGRCLMLYATTVTMDIPSRLRGLGRTDLLARWLRDSSDADVRGEVLAALTGGELTEAAVPDVLDPPPLDEVARALATLRADALVYLLPADDEGPGGALLVAADGRRPVHLSLPGLTTAGPVAHHVDRLGSRAAATPSRGPLRPSLDASHSPFPDISPRDAGASDEPVAEDWRSGLDALCDWAWRVAIGPLLSTLDGWRIGRAPRLVLVPMGDLAAVPWHAARDRDGTRAVELATFSYAASARLLCQTAERPPVPDTAALIVADPTGDLPAARAEAEAVRAAFYPTAGLLHEASPDAVREWLLSGGGSVLHLACHGSVLRGIDGSHLRLAGGRLTARDILAAKRVASVGLVALAACTTGVPSGDYDEAFSLATAFLATGARSVFSSLWPVPDDTTSLLMFMAHHYVRSAGKHPVDALNHAQRWMLDPGRSVPPAMPPQLARQARAMTTPDVAAWAGFTHHGW</sequence>
<reference evidence="3 4" key="1">
    <citation type="submission" date="2021-01" db="EMBL/GenBank/DDBJ databases">
        <title>Whole genome shotgun sequence of Actinoplanes deccanensis NBRC 13994.</title>
        <authorList>
            <person name="Komaki H."/>
            <person name="Tamura T."/>
        </authorList>
    </citation>
    <scope>NUCLEOTIDE SEQUENCE [LARGE SCALE GENOMIC DNA]</scope>
    <source>
        <strain evidence="3 4">NBRC 13994</strain>
    </source>
</reference>
<protein>
    <recommendedName>
        <fullName evidence="2">CHAT domain-containing protein</fullName>
    </recommendedName>
</protein>
<evidence type="ECO:0000259" key="2">
    <source>
        <dbReference type="Pfam" id="PF12770"/>
    </source>
</evidence>
<evidence type="ECO:0000256" key="1">
    <source>
        <dbReference type="SAM" id="MobiDB-lite"/>
    </source>
</evidence>
<dbReference type="InterPro" id="IPR024983">
    <property type="entry name" value="CHAT_dom"/>
</dbReference>
<organism evidence="3 4">
    <name type="scientific">Paractinoplanes deccanensis</name>
    <dbReference type="NCBI Taxonomy" id="113561"/>
    <lineage>
        <taxon>Bacteria</taxon>
        <taxon>Bacillati</taxon>
        <taxon>Actinomycetota</taxon>
        <taxon>Actinomycetes</taxon>
        <taxon>Micromonosporales</taxon>
        <taxon>Micromonosporaceae</taxon>
        <taxon>Paractinoplanes</taxon>
    </lineage>
</organism>
<proteinExistence type="predicted"/>
<keyword evidence="4" id="KW-1185">Reference proteome</keyword>
<dbReference type="Proteomes" id="UP000609879">
    <property type="component" value="Unassembled WGS sequence"/>
</dbReference>
<feature type="domain" description="CHAT" evidence="2">
    <location>
        <begin position="625"/>
        <end position="907"/>
    </location>
</feature>
<feature type="region of interest" description="Disordered" evidence="1">
    <location>
        <begin position="577"/>
        <end position="613"/>
    </location>
</feature>
<accession>A0ABQ3XUC8</accession>
<comment type="caution">
    <text evidence="3">The sequence shown here is derived from an EMBL/GenBank/DDBJ whole genome shotgun (WGS) entry which is preliminary data.</text>
</comment>
<gene>
    <name evidence="3" type="ORF">Ade02nite_00100</name>
</gene>
<dbReference type="Pfam" id="PF12770">
    <property type="entry name" value="CHAT"/>
    <property type="match status" value="1"/>
</dbReference>
<dbReference type="EMBL" id="BOMI01000001">
    <property type="protein sequence ID" value="GID71369.1"/>
    <property type="molecule type" value="Genomic_DNA"/>
</dbReference>